<evidence type="ECO:0000256" key="1">
    <source>
        <dbReference type="ARBA" id="ARBA00022737"/>
    </source>
</evidence>
<protein>
    <recommendedName>
        <fullName evidence="4">RRM domain-containing protein</fullName>
    </recommendedName>
</protein>
<keyword evidence="1" id="KW-0677">Repeat</keyword>
<dbReference type="SUPFAM" id="SSF54928">
    <property type="entry name" value="RNA-binding domain, RBD"/>
    <property type="match status" value="1"/>
</dbReference>
<evidence type="ECO:0000256" key="3">
    <source>
        <dbReference type="PROSITE-ProRule" id="PRU00176"/>
    </source>
</evidence>
<sequence length="216" mass="24810">MNGMLFNDQQVYEGRFMEAELAIQSREFTNVYVKNFGEDMDDGRLKELFSRYGPTSSVCVMRDENGGSKGFGFARFETHEDAQKAVDDLNGKYFNGRQLFVSRAQRRGERQIELRRRFEPETLDRGARYQGVNLYIHNLDSGMDEERLYRAFSPFGSIVSVKVVREGERCKGYGFVCFSSPEEASKAMKEMNGRVLGTKALYVVLAWARPGCFLFK</sequence>
<dbReference type="SMART" id="SM00361">
    <property type="entry name" value="RRM_1"/>
    <property type="match status" value="2"/>
</dbReference>
<feature type="domain" description="RRM" evidence="4">
    <location>
        <begin position="29"/>
        <end position="106"/>
    </location>
</feature>
<dbReference type="PANTHER" id="PTHR24012">
    <property type="entry name" value="RNA BINDING PROTEIN"/>
    <property type="match status" value="1"/>
</dbReference>
<organism evidence="5 6">
    <name type="scientific">Salarias fasciatus</name>
    <name type="common">Jewelled blenny</name>
    <name type="synonym">Blennius fasciatus</name>
    <dbReference type="NCBI Taxonomy" id="181472"/>
    <lineage>
        <taxon>Eukaryota</taxon>
        <taxon>Metazoa</taxon>
        <taxon>Chordata</taxon>
        <taxon>Craniata</taxon>
        <taxon>Vertebrata</taxon>
        <taxon>Euteleostomi</taxon>
        <taxon>Actinopterygii</taxon>
        <taxon>Neopterygii</taxon>
        <taxon>Teleostei</taxon>
        <taxon>Neoteleostei</taxon>
        <taxon>Acanthomorphata</taxon>
        <taxon>Ovalentaria</taxon>
        <taxon>Blenniimorphae</taxon>
        <taxon>Blenniiformes</taxon>
        <taxon>Blennioidei</taxon>
        <taxon>Blenniidae</taxon>
        <taxon>Salariinae</taxon>
        <taxon>Salarias</taxon>
    </lineage>
</organism>
<dbReference type="Pfam" id="PF00076">
    <property type="entry name" value="RRM_1"/>
    <property type="match status" value="2"/>
</dbReference>
<dbReference type="AlphaFoldDB" id="A0A672JP18"/>
<feature type="domain" description="RRM" evidence="4">
    <location>
        <begin position="132"/>
        <end position="208"/>
    </location>
</feature>
<dbReference type="InterPro" id="IPR000504">
    <property type="entry name" value="RRM_dom"/>
</dbReference>
<reference evidence="5" key="1">
    <citation type="submission" date="2019-06" db="EMBL/GenBank/DDBJ databases">
        <authorList>
            <consortium name="Wellcome Sanger Institute Data Sharing"/>
        </authorList>
    </citation>
    <scope>NUCLEOTIDE SEQUENCE [LARGE SCALE GENOMIC DNA]</scope>
</reference>
<dbReference type="InterPro" id="IPR012677">
    <property type="entry name" value="Nucleotide-bd_a/b_plait_sf"/>
</dbReference>
<dbReference type="OMA" id="HEMRIFK"/>
<dbReference type="SMART" id="SM00360">
    <property type="entry name" value="RRM"/>
    <property type="match status" value="2"/>
</dbReference>
<evidence type="ECO:0000313" key="6">
    <source>
        <dbReference type="Proteomes" id="UP000472267"/>
    </source>
</evidence>
<dbReference type="GO" id="GO:0003723">
    <property type="term" value="F:RNA binding"/>
    <property type="evidence" value="ECO:0007669"/>
    <property type="project" value="UniProtKB-UniRule"/>
</dbReference>
<dbReference type="PROSITE" id="PS50102">
    <property type="entry name" value="RRM"/>
    <property type="match status" value="2"/>
</dbReference>
<proteinExistence type="predicted"/>
<dbReference type="Proteomes" id="UP000472267">
    <property type="component" value="Chromosome 15"/>
</dbReference>
<name>A0A672JP18_SALFA</name>
<keyword evidence="6" id="KW-1185">Reference proteome</keyword>
<accession>A0A672JP18</accession>
<evidence type="ECO:0000256" key="2">
    <source>
        <dbReference type="ARBA" id="ARBA00022884"/>
    </source>
</evidence>
<reference evidence="5" key="3">
    <citation type="submission" date="2025-09" db="UniProtKB">
        <authorList>
            <consortium name="Ensembl"/>
        </authorList>
    </citation>
    <scope>IDENTIFICATION</scope>
</reference>
<dbReference type="GO" id="GO:0005737">
    <property type="term" value="C:cytoplasm"/>
    <property type="evidence" value="ECO:0007669"/>
    <property type="project" value="UniProtKB-SubCell"/>
</dbReference>
<evidence type="ECO:0000259" key="4">
    <source>
        <dbReference type="PROSITE" id="PS50102"/>
    </source>
</evidence>
<dbReference type="InterPro" id="IPR003954">
    <property type="entry name" value="RRM_euk-type"/>
</dbReference>
<dbReference type="GO" id="GO:0005634">
    <property type="term" value="C:nucleus"/>
    <property type="evidence" value="ECO:0007669"/>
    <property type="project" value="UniProtKB-SubCell"/>
</dbReference>
<reference evidence="5" key="2">
    <citation type="submission" date="2025-08" db="UniProtKB">
        <authorList>
            <consortium name="Ensembl"/>
        </authorList>
    </citation>
    <scope>IDENTIFICATION</scope>
</reference>
<dbReference type="CDD" id="cd12380">
    <property type="entry name" value="RRM3_I_PABPs"/>
    <property type="match status" value="1"/>
</dbReference>
<dbReference type="Ensembl" id="ENSSFAT00005057667.1">
    <property type="protein sequence ID" value="ENSSFAP00005055961.1"/>
    <property type="gene ID" value="ENSSFAG00005026480.1"/>
</dbReference>
<dbReference type="InterPro" id="IPR035979">
    <property type="entry name" value="RBD_domain_sf"/>
</dbReference>
<dbReference type="Gene3D" id="3.30.70.330">
    <property type="match status" value="2"/>
</dbReference>
<evidence type="ECO:0000313" key="5">
    <source>
        <dbReference type="Ensembl" id="ENSSFAP00005055961.1"/>
    </source>
</evidence>
<dbReference type="InParanoid" id="A0A672JP18"/>
<keyword evidence="2 3" id="KW-0694">RNA-binding</keyword>